<dbReference type="GO" id="GO:0005829">
    <property type="term" value="C:cytosol"/>
    <property type="evidence" value="ECO:0007669"/>
    <property type="project" value="TreeGrafter"/>
</dbReference>
<accession>A0A0A2TA44</accession>
<feature type="domain" description="Gcp-like" evidence="1">
    <location>
        <begin position="30"/>
        <end position="142"/>
    </location>
</feature>
<dbReference type="InterPro" id="IPR022496">
    <property type="entry name" value="T6A_TsaB"/>
</dbReference>
<dbReference type="RefSeq" id="WP_036819352.1">
    <property type="nucleotide sequence ID" value="NZ_AVBF01000025.1"/>
</dbReference>
<dbReference type="SUPFAM" id="SSF53067">
    <property type="entry name" value="Actin-like ATPase domain"/>
    <property type="match status" value="2"/>
</dbReference>
<dbReference type="OrthoDB" id="9784166at2"/>
<dbReference type="Proteomes" id="UP000030147">
    <property type="component" value="Unassembled WGS sequence"/>
</dbReference>
<dbReference type="Pfam" id="PF00814">
    <property type="entry name" value="TsaD"/>
    <property type="match status" value="1"/>
</dbReference>
<sequence>MNVLAIDTSNQALGVALVRENEVIAEYSTNVKRNHSVQLMPAIDHLMKETNMTPQDLDRIAVANGPGSFTGVRIGLTTAKTLAWSLSIPVVAISSLEVIARNGHFFDGYVCPFFDARRGMVYTSLYASENGDLVPVEDEVNMLLTDWIERVRSYEKPILFLSSQLSIHQPVIKEQLGNQAVCPQDLPVHLPRAGEIAKLAISREPSSVHELTPNYLRLAEAESKWLAAQQEKQKDE</sequence>
<dbReference type="EMBL" id="AVBF01000025">
    <property type="protein sequence ID" value="KGP72702.1"/>
    <property type="molecule type" value="Genomic_DNA"/>
</dbReference>
<reference evidence="2 3" key="1">
    <citation type="journal article" date="2015" name="Stand. Genomic Sci.">
        <title>High quality draft genome sequence of the moderately halophilic bacterium Pontibacillus yanchengensis Y32(T) and comparison among Pontibacillus genomes.</title>
        <authorList>
            <person name="Huang J."/>
            <person name="Qiao Z.X."/>
            <person name="Tang J.W."/>
            <person name="Wang G."/>
        </authorList>
    </citation>
    <scope>NUCLEOTIDE SEQUENCE [LARGE SCALE GENOMIC DNA]</scope>
    <source>
        <strain evidence="2 3">Y32</strain>
    </source>
</reference>
<dbReference type="InterPro" id="IPR043129">
    <property type="entry name" value="ATPase_NBD"/>
</dbReference>
<dbReference type="NCBIfam" id="TIGR03725">
    <property type="entry name" value="T6A_YeaZ"/>
    <property type="match status" value="1"/>
</dbReference>
<dbReference type="GO" id="GO:0002949">
    <property type="term" value="P:tRNA threonylcarbamoyladenosine modification"/>
    <property type="evidence" value="ECO:0007669"/>
    <property type="project" value="InterPro"/>
</dbReference>
<organism evidence="2 3">
    <name type="scientific">Pontibacillus yanchengensis Y32</name>
    <dbReference type="NCBI Taxonomy" id="1385514"/>
    <lineage>
        <taxon>Bacteria</taxon>
        <taxon>Bacillati</taxon>
        <taxon>Bacillota</taxon>
        <taxon>Bacilli</taxon>
        <taxon>Bacillales</taxon>
        <taxon>Bacillaceae</taxon>
        <taxon>Pontibacillus</taxon>
    </lineage>
</organism>
<protein>
    <recommendedName>
        <fullName evidence="1">Gcp-like domain-containing protein</fullName>
    </recommendedName>
</protein>
<dbReference type="CDD" id="cd24032">
    <property type="entry name" value="ASKHA_NBD_TsaB"/>
    <property type="match status" value="1"/>
</dbReference>
<dbReference type="PANTHER" id="PTHR11735">
    <property type="entry name" value="TRNA N6-ADENOSINE THREONYLCARBAMOYLTRANSFERASE"/>
    <property type="match status" value="1"/>
</dbReference>
<dbReference type="PANTHER" id="PTHR11735:SF11">
    <property type="entry name" value="TRNA THREONYLCARBAMOYLADENOSINE BIOSYNTHESIS PROTEIN TSAB"/>
    <property type="match status" value="1"/>
</dbReference>
<gene>
    <name evidence="2" type="ORF">N782_11135</name>
</gene>
<evidence type="ECO:0000259" key="1">
    <source>
        <dbReference type="Pfam" id="PF00814"/>
    </source>
</evidence>
<dbReference type="AlphaFoldDB" id="A0A0A2TA44"/>
<dbReference type="eggNOG" id="COG1214">
    <property type="taxonomic scope" value="Bacteria"/>
</dbReference>
<dbReference type="InterPro" id="IPR000905">
    <property type="entry name" value="Gcp-like_dom"/>
</dbReference>
<evidence type="ECO:0000313" key="3">
    <source>
        <dbReference type="Proteomes" id="UP000030147"/>
    </source>
</evidence>
<dbReference type="Gene3D" id="3.30.420.40">
    <property type="match status" value="2"/>
</dbReference>
<name>A0A0A2TA44_9BACI</name>
<comment type="caution">
    <text evidence="2">The sequence shown here is derived from an EMBL/GenBank/DDBJ whole genome shotgun (WGS) entry which is preliminary data.</text>
</comment>
<dbReference type="STRING" id="1385514.N782_11135"/>
<evidence type="ECO:0000313" key="2">
    <source>
        <dbReference type="EMBL" id="KGP72702.1"/>
    </source>
</evidence>
<keyword evidence="3" id="KW-1185">Reference proteome</keyword>
<proteinExistence type="predicted"/>